<dbReference type="Proteomes" id="UP000019489">
    <property type="component" value="Unassembled WGS sequence"/>
</dbReference>
<dbReference type="AlphaFoldDB" id="W9GA84"/>
<accession>W9GA84</accession>
<protein>
    <submittedName>
        <fullName evidence="1">Uncharacterized protein</fullName>
    </submittedName>
</protein>
<dbReference type="OrthoDB" id="4803789at2"/>
<reference evidence="1 2" key="1">
    <citation type="submission" date="2013-08" db="EMBL/GenBank/DDBJ databases">
        <title>Intrasporangium oryzae NRRL B-24470.</title>
        <authorList>
            <person name="Liu H."/>
            <person name="Wang G."/>
        </authorList>
    </citation>
    <scope>NUCLEOTIDE SEQUENCE [LARGE SCALE GENOMIC DNA]</scope>
    <source>
        <strain evidence="1 2">NRRL B-24470</strain>
    </source>
</reference>
<dbReference type="eggNOG" id="ENOG50346PR">
    <property type="taxonomic scope" value="Bacteria"/>
</dbReference>
<keyword evidence="2" id="KW-1185">Reference proteome</keyword>
<dbReference type="STRING" id="1386089.N865_13670"/>
<sequence length="100" mass="11123">MFRVAIRGRFKGLTDFQRAELLADTDIASIGFTETGTFTCDRSASSFGFRVQVDAEDGDGEEEATLRALDALDAHGYPYEILRVSVTDLRTVKVRPGLYR</sequence>
<comment type="caution">
    <text evidence="1">The sequence shown here is derived from an EMBL/GenBank/DDBJ whole genome shotgun (WGS) entry which is preliminary data.</text>
</comment>
<gene>
    <name evidence="1" type="ORF">N865_13670</name>
</gene>
<dbReference type="EMBL" id="AWSA01000034">
    <property type="protein sequence ID" value="EWT00784.1"/>
    <property type="molecule type" value="Genomic_DNA"/>
</dbReference>
<dbReference type="Pfam" id="PF19707">
    <property type="entry name" value="DUF6204"/>
    <property type="match status" value="1"/>
</dbReference>
<evidence type="ECO:0000313" key="1">
    <source>
        <dbReference type="EMBL" id="EWT00784.1"/>
    </source>
</evidence>
<dbReference type="RefSeq" id="WP_034807547.1">
    <property type="nucleotide sequence ID" value="NZ_AWSA01000034.1"/>
</dbReference>
<dbReference type="InterPro" id="IPR045778">
    <property type="entry name" value="DUF6204"/>
</dbReference>
<proteinExistence type="predicted"/>
<name>W9GA84_9MICO</name>
<organism evidence="1 2">
    <name type="scientific">Intrasporangium oryzae NRRL B-24470</name>
    <dbReference type="NCBI Taxonomy" id="1386089"/>
    <lineage>
        <taxon>Bacteria</taxon>
        <taxon>Bacillati</taxon>
        <taxon>Actinomycetota</taxon>
        <taxon>Actinomycetes</taxon>
        <taxon>Micrococcales</taxon>
        <taxon>Intrasporangiaceae</taxon>
        <taxon>Intrasporangium</taxon>
    </lineage>
</organism>
<evidence type="ECO:0000313" key="2">
    <source>
        <dbReference type="Proteomes" id="UP000019489"/>
    </source>
</evidence>